<organism evidence="2 3">
    <name type="scientific">Chilo suppressalis</name>
    <name type="common">Asiatic rice borer moth</name>
    <dbReference type="NCBI Taxonomy" id="168631"/>
    <lineage>
        <taxon>Eukaryota</taxon>
        <taxon>Metazoa</taxon>
        <taxon>Ecdysozoa</taxon>
        <taxon>Arthropoda</taxon>
        <taxon>Hexapoda</taxon>
        <taxon>Insecta</taxon>
        <taxon>Pterygota</taxon>
        <taxon>Neoptera</taxon>
        <taxon>Endopterygota</taxon>
        <taxon>Lepidoptera</taxon>
        <taxon>Glossata</taxon>
        <taxon>Ditrysia</taxon>
        <taxon>Pyraloidea</taxon>
        <taxon>Crambidae</taxon>
        <taxon>Crambinae</taxon>
        <taxon>Chilo</taxon>
    </lineage>
</organism>
<dbReference type="EMBL" id="OU963917">
    <property type="protein sequence ID" value="CAH0403617.1"/>
    <property type="molecule type" value="Genomic_DNA"/>
</dbReference>
<evidence type="ECO:0000313" key="2">
    <source>
        <dbReference type="EMBL" id="CAH0403617.1"/>
    </source>
</evidence>
<accession>A0ABN8BBN7</accession>
<feature type="signal peptide" evidence="1">
    <location>
        <begin position="1"/>
        <end position="19"/>
    </location>
</feature>
<sequence>MKSCVVFILAIISTGYSLGSGPYLPSGWRPKGAAFLLPSEVEKTEVQQESNEETEAVGTEELREYGPPAPQDIFQSITKQALPDLYTEKAFAAENEDLGEEHNCFETESVSETVDIAEIPEVRSTETDTADIVVKTDDAEVIIEVTPAVVAENITEGSFENTSSDIEVSADVATPNEELETIQVTEQNFANDAVVSDELVILKVASESSKESVLEDVVEETNVSSNESEGVDRAFVGFREYGPPKRNLNEDASESKAIDANQIRKRRFSTKFLKKH</sequence>
<keyword evidence="3" id="KW-1185">Reference proteome</keyword>
<gene>
    <name evidence="2" type="ORF">CHILSU_LOCUS6899</name>
</gene>
<reference evidence="2" key="1">
    <citation type="submission" date="2021-12" db="EMBL/GenBank/DDBJ databases">
        <authorList>
            <person name="King R."/>
        </authorList>
    </citation>
    <scope>NUCLEOTIDE SEQUENCE</scope>
</reference>
<dbReference type="Proteomes" id="UP001153292">
    <property type="component" value="Chromosome 24"/>
</dbReference>
<evidence type="ECO:0008006" key="4">
    <source>
        <dbReference type="Google" id="ProtNLM"/>
    </source>
</evidence>
<name>A0ABN8BBN7_CHISP</name>
<protein>
    <recommendedName>
        <fullName evidence="4">DUF4794 domain-containing protein</fullName>
    </recommendedName>
</protein>
<feature type="chain" id="PRO_5046176700" description="DUF4794 domain-containing protein" evidence="1">
    <location>
        <begin position="20"/>
        <end position="276"/>
    </location>
</feature>
<evidence type="ECO:0000313" key="3">
    <source>
        <dbReference type="Proteomes" id="UP001153292"/>
    </source>
</evidence>
<proteinExistence type="predicted"/>
<keyword evidence="1" id="KW-0732">Signal</keyword>
<evidence type="ECO:0000256" key="1">
    <source>
        <dbReference type="SAM" id="SignalP"/>
    </source>
</evidence>